<dbReference type="Gene3D" id="3.90.1510.10">
    <property type="entry name" value="Glycerate kinase, domain 2"/>
    <property type="match status" value="2"/>
</dbReference>
<dbReference type="OrthoDB" id="9774290at2"/>
<keyword evidence="6" id="KW-1185">Reference proteome</keyword>
<keyword evidence="3 4" id="KW-0418">Kinase</keyword>
<dbReference type="EMBL" id="QDGZ01000007">
    <property type="protein sequence ID" value="PVG81665.1"/>
    <property type="molecule type" value="Genomic_DNA"/>
</dbReference>
<name>A0A2T8F7I6_9ACTN</name>
<evidence type="ECO:0000313" key="6">
    <source>
        <dbReference type="Proteomes" id="UP000246018"/>
    </source>
</evidence>
<proteinExistence type="inferred from homology"/>
<gene>
    <name evidence="5" type="ORF">DDE18_16890</name>
</gene>
<accession>A0A2T8F7I6</accession>
<evidence type="ECO:0000313" key="5">
    <source>
        <dbReference type="EMBL" id="PVG81665.1"/>
    </source>
</evidence>
<dbReference type="Proteomes" id="UP000246018">
    <property type="component" value="Unassembled WGS sequence"/>
</dbReference>
<reference evidence="5 6" key="1">
    <citation type="submission" date="2018-04" db="EMBL/GenBank/DDBJ databases">
        <title>Genome of Nocardioides gansuensis WSJ-1.</title>
        <authorList>
            <person name="Wu S."/>
            <person name="Wang G."/>
        </authorList>
    </citation>
    <scope>NUCLEOTIDE SEQUENCE [LARGE SCALE GENOMIC DNA]</scope>
    <source>
        <strain evidence="5 6">WSJ-1</strain>
    </source>
</reference>
<evidence type="ECO:0000256" key="4">
    <source>
        <dbReference type="PIRNR" id="PIRNR006078"/>
    </source>
</evidence>
<dbReference type="InterPro" id="IPR018193">
    <property type="entry name" value="Glyc_kinase_flavodox-like_fold"/>
</dbReference>
<dbReference type="Gene3D" id="3.40.50.10350">
    <property type="entry name" value="Glycerate kinase, domain 1"/>
    <property type="match status" value="2"/>
</dbReference>
<dbReference type="InterPro" id="IPR036129">
    <property type="entry name" value="Glycerate_kinase_sf"/>
</dbReference>
<dbReference type="GO" id="GO:0008887">
    <property type="term" value="F:glycerate kinase activity"/>
    <property type="evidence" value="ECO:0007669"/>
    <property type="project" value="UniProtKB-UniRule"/>
</dbReference>
<dbReference type="RefSeq" id="WP_116573430.1">
    <property type="nucleotide sequence ID" value="NZ_QDGZ01000007.1"/>
</dbReference>
<comment type="caution">
    <text evidence="5">The sequence shown here is derived from an EMBL/GenBank/DDBJ whole genome shotgun (WGS) entry which is preliminary data.</text>
</comment>
<dbReference type="PANTHER" id="PTHR21599">
    <property type="entry name" value="GLYCERATE KINASE"/>
    <property type="match status" value="1"/>
</dbReference>
<dbReference type="AlphaFoldDB" id="A0A2T8F7I6"/>
<dbReference type="InterPro" id="IPR004381">
    <property type="entry name" value="Glycerate_kinase"/>
</dbReference>
<evidence type="ECO:0000256" key="3">
    <source>
        <dbReference type="ARBA" id="ARBA00022777"/>
    </source>
</evidence>
<dbReference type="GO" id="GO:0031388">
    <property type="term" value="P:organic acid phosphorylation"/>
    <property type="evidence" value="ECO:0007669"/>
    <property type="project" value="UniProtKB-UniRule"/>
</dbReference>
<dbReference type="InterPro" id="IPR018197">
    <property type="entry name" value="Glycerate_kinase_RE-like"/>
</dbReference>
<sequence>MPDRRHRVLIAPDSFKGTFTAVQVAEALGEGFASAGIAIDLCPLADGGEGTVAALVPSQNLVFVDTVDPLGRPIRAAYGLSGDTAYVECAAASGLTLVEPEDRDASTASTFGTGLLIADAVARGSRRIVVACGGSATTDGGLGCLAAIEAAGGLRSADVIVLTDVTLPFEEAAVWFAPQKGADPAEVAALTQRLHQTASGLPKDPRGVEGSGAAGGLAGGLWAAHDASIVSGAGYVLDALEVGTRVESSSLVVTGEGRIDEQTFHGKLVGELARRCQAAGVPCVAVVGRDELGRDRGTDLGLADIVQASSRLELVDTARRLARQLTEESP</sequence>
<protein>
    <submittedName>
        <fullName evidence="5">Glycerate kinase</fullName>
    </submittedName>
</protein>
<dbReference type="PIRSF" id="PIRSF006078">
    <property type="entry name" value="GlxK"/>
    <property type="match status" value="1"/>
</dbReference>
<organism evidence="5 6">
    <name type="scientific">Nocardioides gansuensis</name>
    <dbReference type="NCBI Taxonomy" id="2138300"/>
    <lineage>
        <taxon>Bacteria</taxon>
        <taxon>Bacillati</taxon>
        <taxon>Actinomycetota</taxon>
        <taxon>Actinomycetes</taxon>
        <taxon>Propionibacteriales</taxon>
        <taxon>Nocardioidaceae</taxon>
        <taxon>Nocardioides</taxon>
    </lineage>
</organism>
<dbReference type="SUPFAM" id="SSF110738">
    <property type="entry name" value="Glycerate kinase I"/>
    <property type="match status" value="1"/>
</dbReference>
<evidence type="ECO:0000256" key="1">
    <source>
        <dbReference type="ARBA" id="ARBA00006284"/>
    </source>
</evidence>
<evidence type="ECO:0000256" key="2">
    <source>
        <dbReference type="ARBA" id="ARBA00022679"/>
    </source>
</evidence>
<keyword evidence="2 4" id="KW-0808">Transferase</keyword>
<dbReference type="Pfam" id="PF02595">
    <property type="entry name" value="Gly_kinase"/>
    <property type="match status" value="2"/>
</dbReference>
<comment type="similarity">
    <text evidence="1 4">Belongs to the glycerate kinase type-1 family.</text>
</comment>
<dbReference type="PANTHER" id="PTHR21599:SF0">
    <property type="entry name" value="GLYCERATE KINASE"/>
    <property type="match status" value="1"/>
</dbReference>